<dbReference type="InterPro" id="IPR036291">
    <property type="entry name" value="NAD(P)-bd_dom_sf"/>
</dbReference>
<evidence type="ECO:0000259" key="11">
    <source>
        <dbReference type="Pfam" id="PF02866"/>
    </source>
</evidence>
<feature type="binding site" evidence="7">
    <location>
        <position position="82"/>
    </location>
    <ligand>
        <name>substrate</name>
    </ligand>
</feature>
<keyword evidence="4 9" id="KW-0560">Oxidoreductase</keyword>
<evidence type="ECO:0000259" key="10">
    <source>
        <dbReference type="Pfam" id="PF00056"/>
    </source>
</evidence>
<accession>A0A977KB42</accession>
<keyword evidence="13" id="KW-1185">Reference proteome</keyword>
<dbReference type="Gene3D" id="3.40.50.720">
    <property type="entry name" value="NAD(P)-binding Rossmann-like Domain"/>
    <property type="match status" value="1"/>
</dbReference>
<comment type="similarity">
    <text evidence="1 9">Belongs to the LDH/MDH superfamily.</text>
</comment>
<dbReference type="GO" id="GO:0006089">
    <property type="term" value="P:lactate metabolic process"/>
    <property type="evidence" value="ECO:0007669"/>
    <property type="project" value="TreeGrafter"/>
</dbReference>
<feature type="binding site" evidence="8">
    <location>
        <position position="89"/>
    </location>
    <ligand>
        <name>NAD(+)</name>
        <dbReference type="ChEBI" id="CHEBI:57540"/>
    </ligand>
</feature>
<dbReference type="Pfam" id="PF00056">
    <property type="entry name" value="Ldh_1_N"/>
    <property type="match status" value="1"/>
</dbReference>
<evidence type="ECO:0000256" key="1">
    <source>
        <dbReference type="ARBA" id="ARBA00008104"/>
    </source>
</evidence>
<reference evidence="12" key="1">
    <citation type="submission" date="2013-11" db="EMBL/GenBank/DDBJ databases">
        <title>Comparative genomics of Ignicoccus.</title>
        <authorList>
            <person name="Podar M."/>
        </authorList>
    </citation>
    <scope>NUCLEOTIDE SEQUENCE</scope>
    <source>
        <strain evidence="12">DSM 13166</strain>
    </source>
</reference>
<sequence length="301" mass="32527">MGTGRVGAAFAYTMAIVPGVARMTLVDIVPGLSKGVMEDIKHAAAVFRRSINVEAYDQIEKIENADAIVITAGKPRKAGMSRRDLAKVNADIIRSIGDKLRDRNPGAFYLVITNPVDAMTMVLDDIIGNKGTVMGTGTSLDTFRFRAAVSELLNVPIAAVDGYVVGEHGEEAFVAWSTVTIKGQQIDEYIKEKGLNISHEQIEEYVKEVAASIIAKQGATIWGPAATFQEIVVSYLANEAKIIPVSVRYNIEGVGRVAVSVPTVITGRPRPMPEILSPEERARLKRAAEAIKKVYEEATSA</sequence>
<dbReference type="PRINTS" id="PR00086">
    <property type="entry name" value="LLDHDRGNASE"/>
</dbReference>
<keyword evidence="5 8" id="KW-0520">NAD</keyword>
<evidence type="ECO:0000256" key="9">
    <source>
        <dbReference type="RuleBase" id="RU003369"/>
    </source>
</evidence>
<keyword evidence="3" id="KW-0816">Tricarboxylic acid cycle</keyword>
<dbReference type="GO" id="GO:0006099">
    <property type="term" value="P:tricarboxylic acid cycle"/>
    <property type="evidence" value="ECO:0007669"/>
    <property type="project" value="UniProtKB-KW"/>
</dbReference>
<proteinExistence type="inferred from homology"/>
<evidence type="ECO:0000313" key="12">
    <source>
        <dbReference type="EMBL" id="UXD22373.1"/>
    </source>
</evidence>
<dbReference type="SUPFAM" id="SSF51735">
    <property type="entry name" value="NAD(P)-binding Rossmann-fold domains"/>
    <property type="match status" value="1"/>
</dbReference>
<evidence type="ECO:0000256" key="8">
    <source>
        <dbReference type="PIRSR" id="PIRSR000102-3"/>
    </source>
</evidence>
<evidence type="ECO:0000313" key="13">
    <source>
        <dbReference type="Proteomes" id="UP001063698"/>
    </source>
</evidence>
<protein>
    <recommendedName>
        <fullName evidence="2">Malate dehydrogenase</fullName>
    </recommendedName>
</protein>
<dbReference type="PIRSF" id="PIRSF000102">
    <property type="entry name" value="Lac_mal_DH"/>
    <property type="match status" value="1"/>
</dbReference>
<name>A0A977KB42_9CREN</name>
<evidence type="ECO:0000256" key="2">
    <source>
        <dbReference type="ARBA" id="ARBA00020382"/>
    </source>
</evidence>
<dbReference type="EMBL" id="CP006868">
    <property type="protein sequence ID" value="UXD22373.1"/>
    <property type="molecule type" value="Genomic_DNA"/>
</dbReference>
<evidence type="ECO:0000256" key="5">
    <source>
        <dbReference type="ARBA" id="ARBA00023027"/>
    </source>
</evidence>
<dbReference type="InterPro" id="IPR022383">
    <property type="entry name" value="Lactate/malate_DH_C"/>
</dbReference>
<evidence type="ECO:0000256" key="6">
    <source>
        <dbReference type="PIRSR" id="PIRSR000102-1"/>
    </source>
</evidence>
<feature type="domain" description="Lactate/malate dehydrogenase C-terminal" evidence="11">
    <location>
        <begin position="138"/>
        <end position="299"/>
    </location>
</feature>
<feature type="binding site" evidence="8">
    <location>
        <begin position="112"/>
        <end position="114"/>
    </location>
    <ligand>
        <name>NAD(+)</name>
        <dbReference type="ChEBI" id="CHEBI:57540"/>
    </ligand>
</feature>
<feature type="binding site" evidence="8">
    <location>
        <position position="27"/>
    </location>
    <ligand>
        <name>NAD(+)</name>
        <dbReference type="ChEBI" id="CHEBI:57540"/>
    </ligand>
</feature>
<dbReference type="AlphaFoldDB" id="A0A977KB42"/>
<feature type="binding site" evidence="7">
    <location>
        <position position="114"/>
    </location>
    <ligand>
        <name>substrate</name>
    </ligand>
</feature>
<dbReference type="Pfam" id="PF02866">
    <property type="entry name" value="Ldh_1_C"/>
    <property type="match status" value="1"/>
</dbReference>
<dbReference type="InterPro" id="IPR001557">
    <property type="entry name" value="L-lactate/malate_DH"/>
</dbReference>
<feature type="domain" description="Lactate/malate dehydrogenase N-terminal" evidence="10">
    <location>
        <begin position="2"/>
        <end position="125"/>
    </location>
</feature>
<feature type="binding site" evidence="7">
    <location>
        <position position="76"/>
    </location>
    <ligand>
        <name>substrate</name>
    </ligand>
</feature>
<dbReference type="KEGG" id="ipc:IPA_04010"/>
<dbReference type="Gene3D" id="3.90.110.10">
    <property type="entry name" value="Lactate dehydrogenase/glycoside hydrolase, family 4, C-terminal"/>
    <property type="match status" value="1"/>
</dbReference>
<dbReference type="SUPFAM" id="SSF56327">
    <property type="entry name" value="LDH C-terminal domain-like"/>
    <property type="match status" value="1"/>
</dbReference>
<dbReference type="InterPro" id="IPR015955">
    <property type="entry name" value="Lactate_DH/Glyco_Ohase_4_C"/>
</dbReference>
<feature type="active site" description="Proton acceptor" evidence="6">
    <location>
        <position position="168"/>
    </location>
</feature>
<dbReference type="PANTHER" id="PTHR43128:SF16">
    <property type="entry name" value="L-LACTATE DEHYDROGENASE"/>
    <property type="match status" value="1"/>
</dbReference>
<dbReference type="InterPro" id="IPR001236">
    <property type="entry name" value="Lactate/malate_DH_N"/>
</dbReference>
<gene>
    <name evidence="12" type="ORF">IPA_04010</name>
</gene>
<dbReference type="PANTHER" id="PTHR43128">
    <property type="entry name" value="L-2-HYDROXYCARBOXYLATE DEHYDROGENASE (NAD(P)(+))"/>
    <property type="match status" value="1"/>
</dbReference>
<evidence type="ECO:0000256" key="3">
    <source>
        <dbReference type="ARBA" id="ARBA00022532"/>
    </source>
</evidence>
<organism evidence="12 13">
    <name type="scientific">Ignicoccus pacificus DSM 13166</name>
    <dbReference type="NCBI Taxonomy" id="940294"/>
    <lineage>
        <taxon>Archaea</taxon>
        <taxon>Thermoproteota</taxon>
        <taxon>Thermoprotei</taxon>
        <taxon>Desulfurococcales</taxon>
        <taxon>Desulfurococcaceae</taxon>
        <taxon>Ignicoccus</taxon>
    </lineage>
</organism>
<dbReference type="Proteomes" id="UP001063698">
    <property type="component" value="Chromosome"/>
</dbReference>
<dbReference type="GO" id="GO:0004459">
    <property type="term" value="F:L-lactate dehydrogenase (NAD+) activity"/>
    <property type="evidence" value="ECO:0007669"/>
    <property type="project" value="TreeGrafter"/>
</dbReference>
<evidence type="ECO:0000256" key="7">
    <source>
        <dbReference type="PIRSR" id="PIRSR000102-2"/>
    </source>
</evidence>
<feature type="binding site" evidence="7">
    <location>
        <position position="144"/>
    </location>
    <ligand>
        <name>substrate</name>
    </ligand>
</feature>
<evidence type="ECO:0000256" key="4">
    <source>
        <dbReference type="ARBA" id="ARBA00023002"/>
    </source>
</evidence>